<dbReference type="EMBL" id="JAWSTH010000029">
    <property type="protein sequence ID" value="MDW5595199.1"/>
    <property type="molecule type" value="Genomic_DNA"/>
</dbReference>
<keyword evidence="3" id="KW-0804">Transcription</keyword>
<dbReference type="PANTHER" id="PTHR46796:SF15">
    <property type="entry name" value="BLL1074 PROTEIN"/>
    <property type="match status" value="1"/>
</dbReference>
<dbReference type="RefSeq" id="WP_318597535.1">
    <property type="nucleotide sequence ID" value="NZ_JAWSTH010000029.1"/>
</dbReference>
<proteinExistence type="predicted"/>
<dbReference type="Gene3D" id="1.10.10.60">
    <property type="entry name" value="Homeodomain-like"/>
    <property type="match status" value="1"/>
</dbReference>
<evidence type="ECO:0000256" key="3">
    <source>
        <dbReference type="ARBA" id="ARBA00023163"/>
    </source>
</evidence>
<evidence type="ECO:0000313" key="6">
    <source>
        <dbReference type="Proteomes" id="UP001284601"/>
    </source>
</evidence>
<evidence type="ECO:0000256" key="1">
    <source>
        <dbReference type="ARBA" id="ARBA00023015"/>
    </source>
</evidence>
<comment type="caution">
    <text evidence="5">The sequence shown here is derived from an EMBL/GenBank/DDBJ whole genome shotgun (WGS) entry which is preliminary data.</text>
</comment>
<evidence type="ECO:0000259" key="4">
    <source>
        <dbReference type="PROSITE" id="PS01124"/>
    </source>
</evidence>
<feature type="domain" description="HTH araC/xylS-type" evidence="4">
    <location>
        <begin position="193"/>
        <end position="281"/>
    </location>
</feature>
<dbReference type="SMART" id="SM00342">
    <property type="entry name" value="HTH_ARAC"/>
    <property type="match status" value="1"/>
</dbReference>
<keyword evidence="2" id="KW-0238">DNA-binding</keyword>
<protein>
    <submittedName>
        <fullName evidence="5">Helix-turn-helix domain-containing protein</fullName>
    </submittedName>
</protein>
<evidence type="ECO:0000313" key="5">
    <source>
        <dbReference type="EMBL" id="MDW5595199.1"/>
    </source>
</evidence>
<dbReference type="Pfam" id="PF20240">
    <property type="entry name" value="DUF6597"/>
    <property type="match status" value="1"/>
</dbReference>
<dbReference type="InterPro" id="IPR018060">
    <property type="entry name" value="HTH_AraC"/>
</dbReference>
<gene>
    <name evidence="5" type="ORF">R7226_12685</name>
</gene>
<keyword evidence="6" id="KW-1185">Reference proteome</keyword>
<dbReference type="InterPro" id="IPR046532">
    <property type="entry name" value="DUF6597"/>
</dbReference>
<dbReference type="PROSITE" id="PS01124">
    <property type="entry name" value="HTH_ARAC_FAMILY_2"/>
    <property type="match status" value="1"/>
</dbReference>
<sequence>MPRATTDAAAPPPPLSAYQELAPPRELRDLLVCRWRQQVVADRAQRVVPDGCVDLVWRAGRELIVAGPATRATIAALPAGSTTVGVRFAPGAGAGLAGFPLGELRDENVPLAQVWGEEAAARLEEALADAATAATQIELLEQAVVGRRALVPPADALVLAAVAAVGGSAGLGGAGRLGGARRGGGAWNGHEPRVRELSDALGIGERQLLRRFRAAVGYGPKTLARVLRFQRFLAAAWTDPAAATGGGLARLALDAGYADQAHLSRDCRELAGLPPRRLLRDG</sequence>
<reference evidence="6" key="1">
    <citation type="submission" date="2023-07" db="EMBL/GenBank/DDBJ databases">
        <title>Conexibacter stalactiti sp. nov., isolated from stalactites in a lava cave and emended description of the genus Conexibacter.</title>
        <authorList>
            <person name="Lee S.D."/>
        </authorList>
    </citation>
    <scope>NUCLEOTIDE SEQUENCE [LARGE SCALE GENOMIC DNA]</scope>
    <source>
        <strain evidence="6">KCTC 39840</strain>
    </source>
</reference>
<dbReference type="Proteomes" id="UP001284601">
    <property type="component" value="Unassembled WGS sequence"/>
</dbReference>
<dbReference type="PANTHER" id="PTHR46796">
    <property type="entry name" value="HTH-TYPE TRANSCRIPTIONAL ACTIVATOR RHAS-RELATED"/>
    <property type="match status" value="1"/>
</dbReference>
<accession>A0ABU4HR18</accession>
<organism evidence="5 6">
    <name type="scientific">Conexibacter stalactiti</name>
    <dbReference type="NCBI Taxonomy" id="1940611"/>
    <lineage>
        <taxon>Bacteria</taxon>
        <taxon>Bacillati</taxon>
        <taxon>Actinomycetota</taxon>
        <taxon>Thermoleophilia</taxon>
        <taxon>Solirubrobacterales</taxon>
        <taxon>Conexibacteraceae</taxon>
        <taxon>Conexibacter</taxon>
    </lineage>
</organism>
<keyword evidence="1" id="KW-0805">Transcription regulation</keyword>
<dbReference type="InterPro" id="IPR050204">
    <property type="entry name" value="AraC_XylS_family_regulators"/>
</dbReference>
<dbReference type="Pfam" id="PF12833">
    <property type="entry name" value="HTH_18"/>
    <property type="match status" value="1"/>
</dbReference>
<name>A0ABU4HR18_9ACTN</name>
<evidence type="ECO:0000256" key="2">
    <source>
        <dbReference type="ARBA" id="ARBA00023125"/>
    </source>
</evidence>